<proteinExistence type="predicted"/>
<dbReference type="Pfam" id="PF00534">
    <property type="entry name" value="Glycos_transf_1"/>
    <property type="match status" value="1"/>
</dbReference>
<evidence type="ECO:0000313" key="5">
    <source>
        <dbReference type="EMBL" id="CAI4007410.1"/>
    </source>
</evidence>
<dbReference type="PANTHER" id="PTHR45947:SF3">
    <property type="entry name" value="SULFOQUINOVOSYL TRANSFERASE SQD2"/>
    <property type="match status" value="1"/>
</dbReference>
<dbReference type="SUPFAM" id="SSF53756">
    <property type="entry name" value="UDP-Glycosyltransferase/glycogen phosphorylase"/>
    <property type="match status" value="1"/>
</dbReference>
<feature type="transmembrane region" description="Helical" evidence="3">
    <location>
        <begin position="79"/>
        <end position="101"/>
    </location>
</feature>
<evidence type="ECO:0000259" key="4">
    <source>
        <dbReference type="Pfam" id="PF00534"/>
    </source>
</evidence>
<keyword evidence="3" id="KW-0812">Transmembrane</keyword>
<sequence length="495" mass="54533">MPRALVCAQAFPPLLKQAGGVAKDYLALCRALIDGLGWEVTLFSPVNIRESGEEDVTRWLLTGQLVHAPATAVEASTTVGVALFMDFFSVTNALVFLRLLMFGGHDLCLIDDSCLRLAPLMLLRSFGIPSIATTHSDVPSHPLYDQSIMPKIMWWLHLASAFFATSHATVANAYAKSLWDRYKVPVHSVWPPVLWSEAFRRPLRDFAAAAADRRAKWVQRFGFSPRAIFLFAGRWSAEKRIHLLIDAMPQDCGLIIVGDSDADYADEIEASAQRNVLPERGMLGAEELRVAYAASDLFVSASTCETLGNTVVEAWSSGTPVAIQPVGGHLEFVKDEENSYFVDFDDSGVARKRLSSIVAAGVKAAVEPALSEMGEHFRHLNFPAEIQRLLLDPALSAKSKWRAMKGWRWMLEILVRVILLLACGLIWPFTSVWSRAYFAVSCDPKYRHVPAGSANEPDFESKPSGSNSESCCSTSVSDSHNESARPLVHSESSFV</sequence>
<keyword evidence="3" id="KW-0472">Membrane</keyword>
<protein>
    <submittedName>
        <fullName evidence="6">Spore coat protein SA</fullName>
    </submittedName>
</protein>
<accession>A0A9P1DDA1</accession>
<organism evidence="5">
    <name type="scientific">Cladocopium goreaui</name>
    <dbReference type="NCBI Taxonomy" id="2562237"/>
    <lineage>
        <taxon>Eukaryota</taxon>
        <taxon>Sar</taxon>
        <taxon>Alveolata</taxon>
        <taxon>Dinophyceae</taxon>
        <taxon>Suessiales</taxon>
        <taxon>Symbiodiniaceae</taxon>
        <taxon>Cladocopium</taxon>
    </lineage>
</organism>
<feature type="region of interest" description="Disordered" evidence="2">
    <location>
        <begin position="453"/>
        <end position="495"/>
    </location>
</feature>
<keyword evidence="7" id="KW-1185">Reference proteome</keyword>
<dbReference type="EMBL" id="CAMXCT030004038">
    <property type="protein sequence ID" value="CAL4794722.1"/>
    <property type="molecule type" value="Genomic_DNA"/>
</dbReference>
<dbReference type="EMBL" id="CAMXCT020004038">
    <property type="protein sequence ID" value="CAL1160785.1"/>
    <property type="molecule type" value="Genomic_DNA"/>
</dbReference>
<reference evidence="6 7" key="2">
    <citation type="submission" date="2024-05" db="EMBL/GenBank/DDBJ databases">
        <authorList>
            <person name="Chen Y."/>
            <person name="Shah S."/>
            <person name="Dougan E. K."/>
            <person name="Thang M."/>
            <person name="Chan C."/>
        </authorList>
    </citation>
    <scope>NUCLEOTIDE SEQUENCE [LARGE SCALE GENOMIC DNA]</scope>
</reference>
<keyword evidence="6" id="KW-0946">Virion</keyword>
<dbReference type="OrthoDB" id="408268at2759"/>
<feature type="transmembrane region" description="Helical" evidence="3">
    <location>
        <begin position="152"/>
        <end position="175"/>
    </location>
</feature>
<feature type="compositionally biased region" description="Low complexity" evidence="2">
    <location>
        <begin position="462"/>
        <end position="478"/>
    </location>
</feature>
<evidence type="ECO:0000313" key="6">
    <source>
        <dbReference type="EMBL" id="CAL4794722.1"/>
    </source>
</evidence>
<dbReference type="AlphaFoldDB" id="A0A9P1DDA1"/>
<dbReference type="Gene3D" id="3.40.50.2000">
    <property type="entry name" value="Glycogen Phosphorylase B"/>
    <property type="match status" value="2"/>
</dbReference>
<dbReference type="InterPro" id="IPR001296">
    <property type="entry name" value="Glyco_trans_1"/>
</dbReference>
<keyword evidence="1" id="KW-0808">Transferase</keyword>
<keyword evidence="1" id="KW-0328">Glycosyltransferase</keyword>
<evidence type="ECO:0000256" key="3">
    <source>
        <dbReference type="SAM" id="Phobius"/>
    </source>
</evidence>
<dbReference type="CDD" id="cd03801">
    <property type="entry name" value="GT4_PimA-like"/>
    <property type="match status" value="1"/>
</dbReference>
<evidence type="ECO:0000256" key="1">
    <source>
        <dbReference type="ARBA" id="ARBA00022676"/>
    </source>
</evidence>
<evidence type="ECO:0000256" key="2">
    <source>
        <dbReference type="SAM" id="MobiDB-lite"/>
    </source>
</evidence>
<dbReference type="Proteomes" id="UP001152797">
    <property type="component" value="Unassembled WGS sequence"/>
</dbReference>
<dbReference type="EMBL" id="CAMXCT010004038">
    <property type="protein sequence ID" value="CAI4007410.1"/>
    <property type="molecule type" value="Genomic_DNA"/>
</dbReference>
<keyword evidence="6" id="KW-0167">Capsid protein</keyword>
<name>A0A9P1DDA1_9DINO</name>
<evidence type="ECO:0000313" key="7">
    <source>
        <dbReference type="Proteomes" id="UP001152797"/>
    </source>
</evidence>
<dbReference type="PANTHER" id="PTHR45947">
    <property type="entry name" value="SULFOQUINOVOSYL TRANSFERASE SQD2"/>
    <property type="match status" value="1"/>
</dbReference>
<comment type="caution">
    <text evidence="5">The sequence shown here is derived from an EMBL/GenBank/DDBJ whole genome shotgun (WGS) entry which is preliminary data.</text>
</comment>
<reference evidence="5" key="1">
    <citation type="submission" date="2022-10" db="EMBL/GenBank/DDBJ databases">
        <authorList>
            <person name="Chen Y."/>
            <person name="Dougan E. K."/>
            <person name="Chan C."/>
            <person name="Rhodes N."/>
            <person name="Thang M."/>
        </authorList>
    </citation>
    <scope>NUCLEOTIDE SEQUENCE</scope>
</reference>
<keyword evidence="3" id="KW-1133">Transmembrane helix</keyword>
<feature type="domain" description="Glycosyl transferase family 1" evidence="4">
    <location>
        <begin position="224"/>
        <end position="357"/>
    </location>
</feature>
<feature type="transmembrane region" description="Helical" evidence="3">
    <location>
        <begin position="409"/>
        <end position="429"/>
    </location>
</feature>
<dbReference type="InterPro" id="IPR050194">
    <property type="entry name" value="Glycosyltransferase_grp1"/>
</dbReference>
<dbReference type="GO" id="GO:0016757">
    <property type="term" value="F:glycosyltransferase activity"/>
    <property type="evidence" value="ECO:0007669"/>
    <property type="project" value="UniProtKB-KW"/>
</dbReference>
<gene>
    <name evidence="5" type="ORF">C1SCF055_LOCUS32968</name>
</gene>